<feature type="compositionally biased region" description="Basic residues" evidence="1">
    <location>
        <begin position="152"/>
        <end position="163"/>
    </location>
</feature>
<feature type="region of interest" description="Disordered" evidence="1">
    <location>
        <begin position="65"/>
        <end position="86"/>
    </location>
</feature>
<evidence type="ECO:0000256" key="1">
    <source>
        <dbReference type="SAM" id="MobiDB-lite"/>
    </source>
</evidence>
<feature type="region of interest" description="Disordered" evidence="1">
    <location>
        <begin position="134"/>
        <end position="178"/>
    </location>
</feature>
<reference evidence="3" key="1">
    <citation type="journal article" date="2019" name="Int. J. Syst. Evol. Microbiol.">
        <title>The Global Catalogue of Microorganisms (GCM) 10K type strain sequencing project: providing services to taxonomists for standard genome sequencing and annotation.</title>
        <authorList>
            <consortium name="The Broad Institute Genomics Platform"/>
            <consortium name="The Broad Institute Genome Sequencing Center for Infectious Disease"/>
            <person name="Wu L."/>
            <person name="Ma J."/>
        </authorList>
    </citation>
    <scope>NUCLEOTIDE SEQUENCE [LARGE SCALE GENOMIC DNA]</scope>
    <source>
        <strain evidence="3">CGMCC 1.12482</strain>
    </source>
</reference>
<organism evidence="2 3">
    <name type="scientific">Halopseudomonas salina</name>
    <dbReference type="NCBI Taxonomy" id="1323744"/>
    <lineage>
        <taxon>Bacteria</taxon>
        <taxon>Pseudomonadati</taxon>
        <taxon>Pseudomonadota</taxon>
        <taxon>Gammaproteobacteria</taxon>
        <taxon>Pseudomonadales</taxon>
        <taxon>Pseudomonadaceae</taxon>
        <taxon>Halopseudomonas</taxon>
    </lineage>
</organism>
<protein>
    <submittedName>
        <fullName evidence="2">Uncharacterized protein</fullName>
    </submittedName>
</protein>
<dbReference type="Proteomes" id="UP000638188">
    <property type="component" value="Unassembled WGS sequence"/>
</dbReference>
<comment type="caution">
    <text evidence="2">The sequence shown here is derived from an EMBL/GenBank/DDBJ whole genome shotgun (WGS) entry which is preliminary data.</text>
</comment>
<feature type="compositionally biased region" description="Basic and acidic residues" evidence="1">
    <location>
        <begin position="77"/>
        <end position="86"/>
    </location>
</feature>
<accession>A0ABQ1PAJ4</accession>
<evidence type="ECO:0000313" key="2">
    <source>
        <dbReference type="EMBL" id="GGC92264.1"/>
    </source>
</evidence>
<name>A0ABQ1PAJ4_9GAMM</name>
<dbReference type="RefSeq" id="WP_150276214.1">
    <property type="nucleotide sequence ID" value="NZ_BMFF01000002.1"/>
</dbReference>
<keyword evidence="3" id="KW-1185">Reference proteome</keyword>
<gene>
    <name evidence="2" type="ORF">GCM10007418_09800</name>
</gene>
<dbReference type="EMBL" id="BMFF01000002">
    <property type="protein sequence ID" value="GGC92264.1"/>
    <property type="molecule type" value="Genomic_DNA"/>
</dbReference>
<proteinExistence type="predicted"/>
<sequence>MTSKEKDNGKQAAPVITPLHLLQTLTRTLNEHLADACREAEKDARKAMEKLTRQHAKLQEKLAEAQEKLSNRQTSGADRKAIEKSEQKVANLQAGLNELQDARNAAETYTRQLQGDVRQTLRIAKGLERIESQADLAIEKRNNPKPPSKAASRPRKPRSRKPAATRPGEQKTESGSNT</sequence>
<evidence type="ECO:0000313" key="3">
    <source>
        <dbReference type="Proteomes" id="UP000638188"/>
    </source>
</evidence>